<evidence type="ECO:0000256" key="1">
    <source>
        <dbReference type="SAM" id="MobiDB-lite"/>
    </source>
</evidence>
<sequence length="121" mass="13347">MGRHAWQRSRAGDAARGGRVSGLPRRASSEAHAADGVRRCRRSAPYRGGLPRVNLSAELEPSWRRMALLELGAHGLWLVCAELRAVRLSLSCEATRAAQHQQHKRLYINMVAPQGQGCQNV</sequence>
<feature type="region of interest" description="Disordered" evidence="1">
    <location>
        <begin position="1"/>
        <end position="36"/>
    </location>
</feature>
<evidence type="ECO:0000313" key="2">
    <source>
        <dbReference type="EMBL" id="CAE0110560.1"/>
    </source>
</evidence>
<name>A0A7S3EVN8_9EUKA</name>
<accession>A0A7S3EVN8</accession>
<protein>
    <submittedName>
        <fullName evidence="2">Uncharacterized protein</fullName>
    </submittedName>
</protein>
<dbReference type="AlphaFoldDB" id="A0A7S3EVN8"/>
<proteinExistence type="predicted"/>
<dbReference type="EMBL" id="HBHX01020122">
    <property type="protein sequence ID" value="CAE0110560.1"/>
    <property type="molecule type" value="Transcribed_RNA"/>
</dbReference>
<organism evidence="2">
    <name type="scientific">Haptolina ericina</name>
    <dbReference type="NCBI Taxonomy" id="156174"/>
    <lineage>
        <taxon>Eukaryota</taxon>
        <taxon>Haptista</taxon>
        <taxon>Haptophyta</taxon>
        <taxon>Prymnesiophyceae</taxon>
        <taxon>Prymnesiales</taxon>
        <taxon>Prymnesiaceae</taxon>
        <taxon>Haptolina</taxon>
    </lineage>
</organism>
<gene>
    <name evidence="2" type="ORF">HERI1096_LOCUS11220</name>
</gene>
<feature type="compositionally biased region" description="Basic and acidic residues" evidence="1">
    <location>
        <begin position="27"/>
        <end position="36"/>
    </location>
</feature>
<reference evidence="2" key="1">
    <citation type="submission" date="2021-01" db="EMBL/GenBank/DDBJ databases">
        <authorList>
            <person name="Corre E."/>
            <person name="Pelletier E."/>
            <person name="Niang G."/>
            <person name="Scheremetjew M."/>
            <person name="Finn R."/>
            <person name="Kale V."/>
            <person name="Holt S."/>
            <person name="Cochrane G."/>
            <person name="Meng A."/>
            <person name="Brown T."/>
            <person name="Cohen L."/>
        </authorList>
    </citation>
    <scope>NUCLEOTIDE SEQUENCE</scope>
    <source>
        <strain evidence="2">CCMP281</strain>
    </source>
</reference>